<reference evidence="1 2" key="1">
    <citation type="submission" date="2024-03" db="EMBL/GenBank/DDBJ databases">
        <title>Human intestinal bacterial collection.</title>
        <authorList>
            <person name="Pauvert C."/>
            <person name="Hitch T.C.A."/>
            <person name="Clavel T."/>
        </authorList>
    </citation>
    <scope>NUCLEOTIDE SEQUENCE [LARGE SCALE GENOMIC DNA]</scope>
    <source>
        <strain evidence="1 2">CLA-JM-H44</strain>
    </source>
</reference>
<sequence>MWVSQLWTKTMGPSDSREQTGAYGAGAEVLHLQDAKFADKAIACGLIIAAATVSGFDSQPPHLRILKRPASRGAFCLGWKMLNFENLDRMCVMWENRYNIPEIEPQQYDRCEWIPFNFAKTEKHPEGKGLHFFLDDYQFCRLWNRPDDYISLLKRFAYVLSPDFSMYTDTPMALQIYNHYRKHWLAAYWQMYGIRVIPTICWSTPDSYDWCFDGEPRGSVVAVSTVGCLKNKQATALFIQGYDEMLRRLDPSQVIFYGQVPEHCDWNAIRIQPYYKKIEKARIEKHGR</sequence>
<evidence type="ECO:0000313" key="2">
    <source>
        <dbReference type="Proteomes" id="UP001489509"/>
    </source>
</evidence>
<organism evidence="1 2">
    <name type="scientific">Solibaculum intestinale</name>
    <dbReference type="NCBI Taxonomy" id="3133165"/>
    <lineage>
        <taxon>Bacteria</taxon>
        <taxon>Bacillati</taxon>
        <taxon>Bacillota</taxon>
        <taxon>Clostridia</taxon>
        <taxon>Eubacteriales</taxon>
        <taxon>Oscillospiraceae</taxon>
        <taxon>Solibaculum</taxon>
    </lineage>
</organism>
<gene>
    <name evidence="1" type="ORF">WMO26_08280</name>
</gene>
<comment type="caution">
    <text evidence="1">The sequence shown here is derived from an EMBL/GenBank/DDBJ whole genome shotgun (WGS) entry which is preliminary data.</text>
</comment>
<accession>A0ABV1E0I2</accession>
<dbReference type="InterPro" id="IPR025530">
    <property type="entry name" value="DUF4417"/>
</dbReference>
<dbReference type="EMBL" id="JBBMFD010000012">
    <property type="protein sequence ID" value="MEQ2440817.1"/>
    <property type="molecule type" value="Genomic_DNA"/>
</dbReference>
<dbReference type="RefSeq" id="WP_349219536.1">
    <property type="nucleotide sequence ID" value="NZ_JBBMFD010000012.1"/>
</dbReference>
<name>A0ABV1E0I2_9FIRM</name>
<dbReference type="Proteomes" id="UP001489509">
    <property type="component" value="Unassembled WGS sequence"/>
</dbReference>
<dbReference type="Pfam" id="PF14386">
    <property type="entry name" value="DUF4417"/>
    <property type="match status" value="1"/>
</dbReference>
<proteinExistence type="predicted"/>
<keyword evidence="2" id="KW-1185">Reference proteome</keyword>
<protein>
    <submittedName>
        <fullName evidence="1">DUF4417 domain-containing protein</fullName>
    </submittedName>
</protein>
<evidence type="ECO:0000313" key="1">
    <source>
        <dbReference type="EMBL" id="MEQ2440817.1"/>
    </source>
</evidence>